<reference evidence="1 2" key="1">
    <citation type="journal article" date="2014" name="Appl. Environ. Microbiol.">
        <title>Elucidation of insertion elements encoded on plasmids and in vitro construction of shuttle vectors from the toxic cyanobacterium Planktothrix.</title>
        <authorList>
            <person name="Christiansen G."/>
            <person name="Goesmann A."/>
            <person name="Kurmayer R."/>
        </authorList>
    </citation>
    <scope>NUCLEOTIDE SEQUENCE [LARGE SCALE GENOMIC DNA]</scope>
    <source>
        <strain evidence="1 2">NIVA-CYA 126/8</strain>
    </source>
</reference>
<dbReference type="GeneID" id="77287142"/>
<gene>
    <name evidence="1" type="ORF">A19Y_0903</name>
</gene>
<dbReference type="STRING" id="388467.A19Y_0903"/>
<accession>A0A073CD32</accession>
<organism evidence="1 2">
    <name type="scientific">Planktothrix agardhii (strain NIVA-CYA 126/8)</name>
    <dbReference type="NCBI Taxonomy" id="388467"/>
    <lineage>
        <taxon>Bacteria</taxon>
        <taxon>Bacillati</taxon>
        <taxon>Cyanobacteriota</taxon>
        <taxon>Cyanophyceae</taxon>
        <taxon>Oscillatoriophycideae</taxon>
        <taxon>Oscillatoriales</taxon>
        <taxon>Microcoleaceae</taxon>
        <taxon>Planktothrix</taxon>
    </lineage>
</organism>
<evidence type="ECO:0000313" key="1">
    <source>
        <dbReference type="EMBL" id="KEI66041.1"/>
    </source>
</evidence>
<sequence>MSYDQLDYRVSAPCIIDTGIIVNKRDMQKLLVDLGRVRYISIQDGQVCSEAEGYILEVFAKPQQATLVANHSLYLNVYSFDYLELKQSSEQETYFDLVQEGGRLLRLIPLTNPLQEQFNRNFNTAALDAVMDQVLSSNWENPLDDEDCPF</sequence>
<evidence type="ECO:0000313" key="2">
    <source>
        <dbReference type="Proteomes" id="UP000027395"/>
    </source>
</evidence>
<proteinExistence type="predicted"/>
<dbReference type="HOGENOM" id="CLU_1738627_0_0_3"/>
<name>A0A073CD32_PLAA1</name>
<dbReference type="PATRIC" id="fig|388467.6.peg.840"/>
<dbReference type="RefSeq" id="WP_042152356.1">
    <property type="nucleotide sequence ID" value="NZ_CM002803.1"/>
</dbReference>
<dbReference type="AlphaFoldDB" id="A0A073CD32"/>
<dbReference type="Proteomes" id="UP000027395">
    <property type="component" value="Chromosome"/>
</dbReference>
<dbReference type="EMBL" id="CM002803">
    <property type="protein sequence ID" value="KEI66041.1"/>
    <property type="molecule type" value="Genomic_DNA"/>
</dbReference>
<keyword evidence="2" id="KW-1185">Reference proteome</keyword>
<dbReference type="eggNOG" id="ENOG5031Q1V">
    <property type="taxonomic scope" value="Bacteria"/>
</dbReference>
<protein>
    <submittedName>
        <fullName evidence="1">Uncharacterized protein</fullName>
    </submittedName>
</protein>